<organism evidence="5">
    <name type="scientific">Delia platura</name>
    <dbReference type="NCBI Taxonomy" id="81723"/>
    <lineage>
        <taxon>Eukaryota</taxon>
        <taxon>Metazoa</taxon>
        <taxon>Ecdysozoa</taxon>
        <taxon>Arthropoda</taxon>
        <taxon>Hexapoda</taxon>
        <taxon>Insecta</taxon>
        <taxon>Pterygota</taxon>
        <taxon>Neoptera</taxon>
        <taxon>Endopterygota</taxon>
        <taxon>Diptera</taxon>
        <taxon>Brachycera</taxon>
        <taxon>Muscomorpha</taxon>
        <taxon>Muscoidea</taxon>
        <taxon>Anthomyiidae</taxon>
        <taxon>Anthomyiinae</taxon>
        <taxon>Delia</taxon>
    </lineage>
</organism>
<dbReference type="InterPro" id="IPR052295">
    <property type="entry name" value="Odorant-binding_protein"/>
</dbReference>
<dbReference type="PANTHER" id="PTHR21066">
    <property type="entry name" value="ODORANT-BINDING PROTEIN 59A-RELATED"/>
    <property type="match status" value="1"/>
</dbReference>
<evidence type="ECO:0000256" key="1">
    <source>
        <dbReference type="ARBA" id="ARBA00004613"/>
    </source>
</evidence>
<comment type="subcellular location">
    <subcellularLocation>
        <location evidence="1">Secreted</location>
    </subcellularLocation>
</comment>
<feature type="chain" id="PRO_5006056095" evidence="4">
    <location>
        <begin position="26"/>
        <end position="181"/>
    </location>
</feature>
<evidence type="ECO:0000256" key="3">
    <source>
        <dbReference type="ARBA" id="ARBA00022525"/>
    </source>
</evidence>
<reference evidence="5" key="1">
    <citation type="submission" date="2015-04" db="EMBL/GenBank/DDBJ databases">
        <title>The repertoire of odorant-binding proteins was not affected by host specialization in two Delia species (Diptera: Anthomyiidae).</title>
        <authorList>
            <person name="Matsuo T."/>
            <person name="Ohta S."/>
            <person name="Seto Y."/>
            <person name="Tamura K."/>
            <person name="Ishikawa Y."/>
        </authorList>
    </citation>
    <scope>NUCLEOTIDE SEQUENCE</scope>
    <source>
        <tissue evidence="5">Antenna</tissue>
    </source>
</reference>
<comment type="similarity">
    <text evidence="2">Belongs to the PBP/GOBP family.</text>
</comment>
<proteinExistence type="evidence at transcript level"/>
<protein>
    <submittedName>
        <fullName evidence="5">Odorant-binding protein 17</fullName>
    </submittedName>
</protein>
<evidence type="ECO:0000256" key="2">
    <source>
        <dbReference type="ARBA" id="ARBA00008098"/>
    </source>
</evidence>
<evidence type="ECO:0000256" key="4">
    <source>
        <dbReference type="SAM" id="SignalP"/>
    </source>
</evidence>
<keyword evidence="4" id="KW-0732">Signal</keyword>
<dbReference type="GO" id="GO:0005576">
    <property type="term" value="C:extracellular region"/>
    <property type="evidence" value="ECO:0007669"/>
    <property type="project" value="UniProtKB-SubCell"/>
</dbReference>
<evidence type="ECO:0000313" key="5">
    <source>
        <dbReference type="EMBL" id="BAS69459.1"/>
    </source>
</evidence>
<accession>A0A0P0UVL5</accession>
<sequence length="181" mass="20769">MSPKLNLMQMVITAFILSFVILCNGKNCHDDPVVLNEELFACCKGHPKYTSEPCIDALLANDTFSPECLVDCMYSQYKIYNGEDIDLAAVKIFLDSRITDEAFNVVYLHAYKKCSKLNKALIESKFSFIEIKNSHGCDVYPTFMEFCVWYHTIVDCPPKYATNDETCSHKRQWINECLLES</sequence>
<gene>
    <name evidence="5" type="primary">DplaOBP17</name>
</gene>
<dbReference type="Gene3D" id="1.10.238.270">
    <property type="match status" value="1"/>
</dbReference>
<dbReference type="AlphaFoldDB" id="A0A0P0UVL5"/>
<name>A0A0P0UVL5_9MUSC</name>
<keyword evidence="3" id="KW-0964">Secreted</keyword>
<dbReference type="PANTHER" id="PTHR21066:SF15">
    <property type="entry name" value="GH25962P-RELATED"/>
    <property type="match status" value="1"/>
</dbReference>
<dbReference type="EMBL" id="LC042125">
    <property type="protein sequence ID" value="BAS69459.1"/>
    <property type="molecule type" value="mRNA"/>
</dbReference>
<feature type="signal peptide" evidence="4">
    <location>
        <begin position="1"/>
        <end position="25"/>
    </location>
</feature>